<accession>A0A1M5QR23</accession>
<dbReference type="EMBL" id="FQXI01000003">
    <property type="protein sequence ID" value="SHH16565.1"/>
    <property type="molecule type" value="Genomic_DNA"/>
</dbReference>
<dbReference type="InterPro" id="IPR007441">
    <property type="entry name" value="EutH"/>
</dbReference>
<keyword evidence="1" id="KW-1133">Transmembrane helix</keyword>
<organism evidence="2 3">
    <name type="scientific">Anaerosphaera aminiphila DSM 21120</name>
    <dbReference type="NCBI Taxonomy" id="1120995"/>
    <lineage>
        <taxon>Bacteria</taxon>
        <taxon>Bacillati</taxon>
        <taxon>Bacillota</taxon>
        <taxon>Tissierellia</taxon>
        <taxon>Tissierellales</taxon>
        <taxon>Peptoniphilaceae</taxon>
        <taxon>Anaerosphaera</taxon>
    </lineage>
</organism>
<dbReference type="AlphaFoldDB" id="A0A1M5QR23"/>
<dbReference type="Proteomes" id="UP000184032">
    <property type="component" value="Unassembled WGS sequence"/>
</dbReference>
<sequence>MVNQVIQYIMVFFMALGVIDRAFLNNKLGFGEPFEEGINAMGPLAMAMVGMMCFAPVLGNILTPIMTPLFNLINADPAMLAGSILALDMGGYPLAAAMTSDPDIVALSGIILGSMLGATVIFAIPVSLGIIPEKDRDYLAQGIMMGLISVPFGCVVSAMLANIPLSKTLINLLPIILFSAVLVFGLLKAQKITMKIFNVFAKVITAILTVTFGLAIFQELTGVILVQGMDPIGPQLEIVGYIAITLAGAYPFVSFLTKRLSKLLSKAGGVLGISDVSMGGLIAVLANSIPMYNMVKDMDPKGKVMSIAFSVPAATVFGDHLAYVSTNDPSLVMPVIVGKLFAGFVAIGIVLLFTKSKSYEIKSEI</sequence>
<gene>
    <name evidence="2" type="ORF">SAMN02745245_00709</name>
</gene>
<keyword evidence="1" id="KW-0472">Membrane</keyword>
<feature type="transmembrane region" description="Helical" evidence="1">
    <location>
        <begin position="5"/>
        <end position="24"/>
    </location>
</feature>
<feature type="transmembrane region" description="Helical" evidence="1">
    <location>
        <begin position="269"/>
        <end position="289"/>
    </location>
</feature>
<dbReference type="PANTHER" id="PTHR40089:SF1">
    <property type="entry name" value="ETHANOLAMINE PERMEASE EUTH-RELATED"/>
    <property type="match status" value="1"/>
</dbReference>
<proteinExistence type="predicted"/>
<feature type="transmembrane region" description="Helical" evidence="1">
    <location>
        <begin position="238"/>
        <end position="257"/>
    </location>
</feature>
<evidence type="ECO:0000313" key="2">
    <source>
        <dbReference type="EMBL" id="SHH16565.1"/>
    </source>
</evidence>
<dbReference type="RefSeq" id="WP_073183826.1">
    <property type="nucleotide sequence ID" value="NZ_FQXI01000003.1"/>
</dbReference>
<keyword evidence="3" id="KW-1185">Reference proteome</keyword>
<dbReference type="PANTHER" id="PTHR40089">
    <property type="entry name" value="ETHANOLAMINE UTILIZATION PROTEIN EUTH"/>
    <property type="match status" value="1"/>
</dbReference>
<keyword evidence="1" id="KW-0812">Transmembrane</keyword>
<evidence type="ECO:0000313" key="3">
    <source>
        <dbReference type="Proteomes" id="UP000184032"/>
    </source>
</evidence>
<name>A0A1M5QR23_9FIRM</name>
<dbReference type="STRING" id="1120995.SAMN02745245_00709"/>
<feature type="transmembrane region" description="Helical" evidence="1">
    <location>
        <begin position="44"/>
        <end position="66"/>
    </location>
</feature>
<feature type="transmembrane region" description="Helical" evidence="1">
    <location>
        <begin position="104"/>
        <end position="131"/>
    </location>
</feature>
<dbReference type="Pfam" id="PF04346">
    <property type="entry name" value="EutH"/>
    <property type="match status" value="1"/>
</dbReference>
<evidence type="ECO:0000256" key="1">
    <source>
        <dbReference type="SAM" id="Phobius"/>
    </source>
</evidence>
<feature type="transmembrane region" description="Helical" evidence="1">
    <location>
        <begin position="169"/>
        <end position="187"/>
    </location>
</feature>
<reference evidence="2 3" key="1">
    <citation type="submission" date="2016-11" db="EMBL/GenBank/DDBJ databases">
        <authorList>
            <person name="Jaros S."/>
            <person name="Januszkiewicz K."/>
            <person name="Wedrychowicz H."/>
        </authorList>
    </citation>
    <scope>NUCLEOTIDE SEQUENCE [LARGE SCALE GENOMIC DNA]</scope>
    <source>
        <strain evidence="2 3">DSM 21120</strain>
    </source>
</reference>
<feature type="transmembrane region" description="Helical" evidence="1">
    <location>
        <begin position="78"/>
        <end position="98"/>
    </location>
</feature>
<dbReference type="GO" id="GO:0034228">
    <property type="term" value="F:ethanolamine transmembrane transporter activity"/>
    <property type="evidence" value="ECO:0007669"/>
    <property type="project" value="InterPro"/>
</dbReference>
<feature type="transmembrane region" description="Helical" evidence="1">
    <location>
        <begin position="199"/>
        <end position="218"/>
    </location>
</feature>
<dbReference type="GO" id="GO:0005886">
    <property type="term" value="C:plasma membrane"/>
    <property type="evidence" value="ECO:0007669"/>
    <property type="project" value="TreeGrafter"/>
</dbReference>
<dbReference type="PIRSF" id="PIRSF019466">
    <property type="entry name" value="EutH"/>
    <property type="match status" value="1"/>
</dbReference>
<dbReference type="OrthoDB" id="9778282at2"/>
<protein>
    <submittedName>
        <fullName evidence="2">Ethanolamine transporter</fullName>
    </submittedName>
</protein>
<feature type="transmembrane region" description="Helical" evidence="1">
    <location>
        <begin position="331"/>
        <end position="353"/>
    </location>
</feature>
<feature type="transmembrane region" description="Helical" evidence="1">
    <location>
        <begin position="143"/>
        <end position="163"/>
    </location>
</feature>